<comment type="subcellular location">
    <subcellularLocation>
        <location evidence="1">Cytoplasm</location>
        <location evidence="1">Cytoskeleton</location>
        <location evidence="1">Spindle</location>
    </subcellularLocation>
</comment>
<dbReference type="Gene3D" id="1.25.10.10">
    <property type="entry name" value="Leucine-rich Repeat Variant"/>
    <property type="match status" value="1"/>
</dbReference>
<dbReference type="InterPro" id="IPR011989">
    <property type="entry name" value="ARM-like"/>
</dbReference>
<evidence type="ECO:0000313" key="8">
    <source>
        <dbReference type="EMBL" id="TIC62841.1"/>
    </source>
</evidence>
<evidence type="ECO:0000259" key="7">
    <source>
        <dbReference type="Pfam" id="PF12348"/>
    </source>
</evidence>
<dbReference type="GO" id="GO:0005881">
    <property type="term" value="C:cytoplasmic microtubule"/>
    <property type="evidence" value="ECO:0007669"/>
    <property type="project" value="TreeGrafter"/>
</dbReference>
<dbReference type="GO" id="GO:0008017">
    <property type="term" value="F:microtubule binding"/>
    <property type="evidence" value="ECO:0007669"/>
    <property type="project" value="TreeGrafter"/>
</dbReference>
<comment type="similarity">
    <text evidence="2">Belongs to the CLASP family.</text>
</comment>
<dbReference type="InterPro" id="IPR024395">
    <property type="entry name" value="CLASP_N_dom"/>
</dbReference>
<feature type="compositionally biased region" description="Pro residues" evidence="6">
    <location>
        <begin position="541"/>
        <end position="557"/>
    </location>
</feature>
<dbReference type="PANTHER" id="PTHR21567:SF60">
    <property type="entry name" value="CLASP N-TERMINAL DOMAIN-CONTAINING PROTEIN"/>
    <property type="match status" value="1"/>
</dbReference>
<dbReference type="GO" id="GO:0090307">
    <property type="term" value="P:mitotic spindle assembly"/>
    <property type="evidence" value="ECO:0007669"/>
    <property type="project" value="TreeGrafter"/>
</dbReference>
<evidence type="ECO:0000256" key="1">
    <source>
        <dbReference type="ARBA" id="ARBA00004186"/>
    </source>
</evidence>
<dbReference type="Proteomes" id="UP000309601">
    <property type="component" value="Unassembled WGS sequence"/>
</dbReference>
<organism evidence="8 9">
    <name type="scientific">Wallemia mellicola</name>
    <dbReference type="NCBI Taxonomy" id="1708541"/>
    <lineage>
        <taxon>Eukaryota</taxon>
        <taxon>Fungi</taxon>
        <taxon>Dikarya</taxon>
        <taxon>Basidiomycota</taxon>
        <taxon>Wallemiomycotina</taxon>
        <taxon>Wallemiomycetes</taxon>
        <taxon>Wallemiales</taxon>
        <taxon>Wallemiaceae</taxon>
        <taxon>Wallemia</taxon>
    </lineage>
</organism>
<feature type="compositionally biased region" description="Low complexity" evidence="6">
    <location>
        <begin position="350"/>
        <end position="363"/>
    </location>
</feature>
<dbReference type="InterPro" id="IPR016024">
    <property type="entry name" value="ARM-type_fold"/>
</dbReference>
<keyword evidence="5" id="KW-0498">Mitosis</keyword>
<dbReference type="GO" id="GO:1990023">
    <property type="term" value="C:mitotic spindle midzone"/>
    <property type="evidence" value="ECO:0007669"/>
    <property type="project" value="TreeGrafter"/>
</dbReference>
<evidence type="ECO:0000256" key="2">
    <source>
        <dbReference type="ARBA" id="ARBA00009549"/>
    </source>
</evidence>
<dbReference type="GO" id="GO:0005815">
    <property type="term" value="C:microtubule organizing center"/>
    <property type="evidence" value="ECO:0007669"/>
    <property type="project" value="TreeGrafter"/>
</dbReference>
<feature type="compositionally biased region" description="Polar residues" evidence="6">
    <location>
        <begin position="288"/>
        <end position="298"/>
    </location>
</feature>
<feature type="compositionally biased region" description="Low complexity" evidence="6">
    <location>
        <begin position="371"/>
        <end position="387"/>
    </location>
</feature>
<proteinExistence type="inferred from homology"/>
<comment type="caution">
    <text evidence="8">The sequence shown here is derived from an EMBL/GenBank/DDBJ whole genome shotgun (WGS) entry which is preliminary data.</text>
</comment>
<gene>
    <name evidence="8" type="ORF">E3Q02_03336</name>
</gene>
<reference evidence="8 9" key="1">
    <citation type="submission" date="2019-03" db="EMBL/GenBank/DDBJ databases">
        <title>Sequencing 25 genomes of Wallemia mellicola.</title>
        <authorList>
            <person name="Gostincar C."/>
        </authorList>
    </citation>
    <scope>NUCLEOTIDE SEQUENCE [LARGE SCALE GENOMIC DNA]</scope>
    <source>
        <strain evidence="8 9">EXF-1274</strain>
    </source>
</reference>
<feature type="domain" description="CLASP N-terminal" evidence="7">
    <location>
        <begin position="32"/>
        <end position="235"/>
    </location>
</feature>
<evidence type="ECO:0000256" key="4">
    <source>
        <dbReference type="ARBA" id="ARBA00022701"/>
    </source>
</evidence>
<feature type="compositionally biased region" description="Polar residues" evidence="6">
    <location>
        <begin position="484"/>
        <end position="500"/>
    </location>
</feature>
<dbReference type="AlphaFoldDB" id="A0AB38MV32"/>
<keyword evidence="4" id="KW-0493">Microtubule</keyword>
<keyword evidence="5" id="KW-0131">Cell cycle</keyword>
<dbReference type="Pfam" id="PF12348">
    <property type="entry name" value="CLASP_N"/>
    <property type="match status" value="1"/>
</dbReference>
<dbReference type="GO" id="GO:0051301">
    <property type="term" value="P:cell division"/>
    <property type="evidence" value="ECO:0007669"/>
    <property type="project" value="UniProtKB-KW"/>
</dbReference>
<dbReference type="SUPFAM" id="SSF48371">
    <property type="entry name" value="ARM repeat"/>
    <property type="match status" value="1"/>
</dbReference>
<dbReference type="GO" id="GO:0005876">
    <property type="term" value="C:spindle microtubule"/>
    <property type="evidence" value="ECO:0007669"/>
    <property type="project" value="TreeGrafter"/>
</dbReference>
<protein>
    <recommendedName>
        <fullName evidence="7">CLASP N-terminal domain-containing protein</fullName>
    </recommendedName>
</protein>
<name>A0AB38MV32_9BASI</name>
<accession>A0AB38MV32</accession>
<dbReference type="PANTHER" id="PTHR21567">
    <property type="entry name" value="CLASP"/>
    <property type="match status" value="1"/>
</dbReference>
<feature type="compositionally biased region" description="Basic and acidic residues" evidence="6">
    <location>
        <begin position="265"/>
        <end position="274"/>
    </location>
</feature>
<feature type="compositionally biased region" description="Polar residues" evidence="6">
    <location>
        <begin position="306"/>
        <end position="327"/>
    </location>
</feature>
<evidence type="ECO:0000256" key="3">
    <source>
        <dbReference type="ARBA" id="ARBA00022618"/>
    </source>
</evidence>
<evidence type="ECO:0000256" key="5">
    <source>
        <dbReference type="ARBA" id="ARBA00022776"/>
    </source>
</evidence>
<evidence type="ECO:0000256" key="6">
    <source>
        <dbReference type="SAM" id="MobiDB-lite"/>
    </source>
</evidence>
<keyword evidence="3" id="KW-0132">Cell division</keyword>
<evidence type="ECO:0000313" key="9">
    <source>
        <dbReference type="Proteomes" id="UP000309601"/>
    </source>
</evidence>
<dbReference type="EMBL" id="SPRW01000042">
    <property type="protein sequence ID" value="TIC62841.1"/>
    <property type="molecule type" value="Genomic_DNA"/>
</dbReference>
<sequence>MGIKDVPEVIETNSEAALNGHVHNLSSINLYENEDNWDKIEHSIKLLLAITKGGAYKYDKYFEILRTHSDGLVRALNSDRSRLMSCAVDTLAGIAPRLGHKFDHFTFTFIPTLIKLTSKSTKIYVVKAKKALITIVSTTRLGSILGHLRNGSDDKAQTMRLAVVEALYTAMEVYDVAVLRSRIADIETVMKGGATDSNADVRAVSKKIFGMYTEKFDERVDQFTDPLTPTIRKYLQIAPRNANAMNAKKAAPMRPLREKIEKVEKVEKNGEERPLSSSTGGPLRPPHVSSSINTNNNHDAGAVRFSKSTSAATHSQTAPSRSLSSSTHEQHQPGPSRAVSQKPAERPRSTTPTNTAPNTGTGARRPLSKTSASSGAGGARRPAAGVGLSRRVEKPNEASTPSAAGYTRFAVKPLPNKDSADKSTGRTMAAGVRAKILNIQERNTIKRKGSDNNVDKENEESNDNGKGNDEAQDKTSQSRESDDNSTVKTRPTTTKVLTQNKNKRNEKTTNAPTKVVERKRVVSSKQNNLKQPVKKTEDPPKVPSNKPPRITKPPVPKFIPVKKKSPPKPPTEVAEKAKDIPLPQADDEELASLFAGLTVTTEE</sequence>
<feature type="region of interest" description="Disordered" evidence="6">
    <location>
        <begin position="265"/>
        <end position="584"/>
    </location>
</feature>
<feature type="compositionally biased region" description="Basic and acidic residues" evidence="6">
    <location>
        <begin position="466"/>
        <end position="482"/>
    </location>
</feature>